<keyword evidence="2" id="KW-1185">Reference proteome</keyword>
<dbReference type="InterPro" id="IPR051044">
    <property type="entry name" value="MAG_DAG_Lipase"/>
</dbReference>
<reference evidence="1 2" key="1">
    <citation type="journal article" date="2024" name="G3 (Bethesda)">
        <title>Genome assembly of Hibiscus sabdariffa L. provides insights into metabolisms of medicinal natural products.</title>
        <authorList>
            <person name="Kim T."/>
        </authorList>
    </citation>
    <scope>NUCLEOTIDE SEQUENCE [LARGE SCALE GENOMIC DNA]</scope>
    <source>
        <strain evidence="1">TK-2024</strain>
        <tissue evidence="1">Old leaves</tissue>
    </source>
</reference>
<organism evidence="1 2">
    <name type="scientific">Hibiscus sabdariffa</name>
    <name type="common">roselle</name>
    <dbReference type="NCBI Taxonomy" id="183260"/>
    <lineage>
        <taxon>Eukaryota</taxon>
        <taxon>Viridiplantae</taxon>
        <taxon>Streptophyta</taxon>
        <taxon>Embryophyta</taxon>
        <taxon>Tracheophyta</taxon>
        <taxon>Spermatophyta</taxon>
        <taxon>Magnoliopsida</taxon>
        <taxon>eudicotyledons</taxon>
        <taxon>Gunneridae</taxon>
        <taxon>Pentapetalae</taxon>
        <taxon>rosids</taxon>
        <taxon>malvids</taxon>
        <taxon>Malvales</taxon>
        <taxon>Malvaceae</taxon>
        <taxon>Malvoideae</taxon>
        <taxon>Hibiscus</taxon>
    </lineage>
</organism>
<protein>
    <submittedName>
        <fullName evidence="1">Uncharacterized protein</fullName>
    </submittedName>
</protein>
<evidence type="ECO:0000313" key="2">
    <source>
        <dbReference type="Proteomes" id="UP001396334"/>
    </source>
</evidence>
<dbReference type="PANTHER" id="PTHR11614">
    <property type="entry name" value="PHOSPHOLIPASE-RELATED"/>
    <property type="match status" value="1"/>
</dbReference>
<sequence>MGGAVALLLHKKDPSFWNGAVLVALMCKISEKLKPHPVVVNISYIRAFKDPVKRELVRTSTVSDFSLSNVSDLHFTVSGT</sequence>
<evidence type="ECO:0000313" key="1">
    <source>
        <dbReference type="EMBL" id="KAK9018349.1"/>
    </source>
</evidence>
<comment type="caution">
    <text evidence="1">The sequence shown here is derived from an EMBL/GenBank/DDBJ whole genome shotgun (WGS) entry which is preliminary data.</text>
</comment>
<accession>A0ABR2S078</accession>
<dbReference type="Proteomes" id="UP001396334">
    <property type="component" value="Unassembled WGS sequence"/>
</dbReference>
<proteinExistence type="predicted"/>
<gene>
    <name evidence="1" type="ORF">V6N11_001325</name>
</gene>
<name>A0ABR2S078_9ROSI</name>
<dbReference type="EMBL" id="JBBPBN010000019">
    <property type="protein sequence ID" value="KAK9018349.1"/>
    <property type="molecule type" value="Genomic_DNA"/>
</dbReference>